<protein>
    <recommendedName>
        <fullName evidence="8">Ancillary SecYEG translocon subunit</fullName>
    </recommendedName>
</protein>
<dbReference type="PANTHER" id="PTHR38035">
    <property type="entry name" value="UPF0070 PROTEIN YFGM"/>
    <property type="match status" value="1"/>
</dbReference>
<keyword evidence="2" id="KW-1003">Cell membrane</keyword>
<evidence type="ECO:0000256" key="3">
    <source>
        <dbReference type="ARBA" id="ARBA00022692"/>
    </source>
</evidence>
<keyword evidence="6" id="KW-0143">Chaperone</keyword>
<evidence type="ECO:0000313" key="11">
    <source>
        <dbReference type="EMBL" id="MEO1767543.1"/>
    </source>
</evidence>
<feature type="transmembrane region" description="Helical" evidence="9">
    <location>
        <begin position="25"/>
        <end position="42"/>
    </location>
</feature>
<dbReference type="Proteomes" id="UP001482231">
    <property type="component" value="Unassembled WGS sequence"/>
</dbReference>
<proteinExistence type="inferred from homology"/>
<organism evidence="11 12">
    <name type="scientific">Thiobacter aerophilum</name>
    <dbReference type="NCBI Taxonomy" id="3121275"/>
    <lineage>
        <taxon>Bacteria</taxon>
        <taxon>Pseudomonadati</taxon>
        <taxon>Pseudomonadota</taxon>
        <taxon>Betaproteobacteria</taxon>
        <taxon>Burkholderiales</taxon>
        <taxon>Thiobacteraceae</taxon>
        <taxon>Thiobacter</taxon>
    </lineage>
</organism>
<gene>
    <name evidence="11" type="ORF">V6E02_10000</name>
</gene>
<keyword evidence="4 9" id="KW-1133">Transmembrane helix</keyword>
<dbReference type="RefSeq" id="WP_347308655.1">
    <property type="nucleotide sequence ID" value="NZ_JBAJEX010000008.1"/>
</dbReference>
<dbReference type="PIRSF" id="PIRSF006170">
    <property type="entry name" value="YfgM"/>
    <property type="match status" value="1"/>
</dbReference>
<dbReference type="InterPro" id="IPR018704">
    <property type="entry name" value="SecYEG/CpoB_TPR"/>
</dbReference>
<comment type="caution">
    <text evidence="11">The sequence shown here is derived from an EMBL/GenBank/DDBJ whole genome shotgun (WGS) entry which is preliminary data.</text>
</comment>
<evidence type="ECO:0000256" key="2">
    <source>
        <dbReference type="ARBA" id="ARBA00022475"/>
    </source>
</evidence>
<dbReference type="SUPFAM" id="SSF48452">
    <property type="entry name" value="TPR-like"/>
    <property type="match status" value="1"/>
</dbReference>
<evidence type="ECO:0000256" key="8">
    <source>
        <dbReference type="ARBA" id="ARBA00024235"/>
    </source>
</evidence>
<reference evidence="11 12" key="1">
    <citation type="submission" date="2024-02" db="EMBL/GenBank/DDBJ databases">
        <title>New thermophilic sulfur-oxidizing bacteria from a hot springs of the Uzon caldera (Kamchatka, Russia).</title>
        <authorList>
            <person name="Dukat A.M."/>
            <person name="Elcheninov A.G."/>
            <person name="Frolov E.N."/>
        </authorList>
    </citation>
    <scope>NUCLEOTIDE SEQUENCE [LARGE SCALE GENOMIC DNA]</scope>
    <source>
        <strain evidence="11 12">AK1</strain>
    </source>
</reference>
<comment type="subcellular location">
    <subcellularLocation>
        <location evidence="1">Cell membrane</location>
        <topology evidence="1">Single-pass type II membrane protein</topology>
    </subcellularLocation>
</comment>
<keyword evidence="12" id="KW-1185">Reference proteome</keyword>
<keyword evidence="5 9" id="KW-0472">Membrane</keyword>
<comment type="similarity">
    <text evidence="7">Belongs to the YfgM family.</text>
</comment>
<evidence type="ECO:0000256" key="6">
    <source>
        <dbReference type="ARBA" id="ARBA00023186"/>
    </source>
</evidence>
<dbReference type="InterPro" id="IPR011990">
    <property type="entry name" value="TPR-like_helical_dom_sf"/>
</dbReference>
<keyword evidence="3 9" id="KW-0812">Transmembrane</keyword>
<dbReference type="PANTHER" id="PTHR38035:SF1">
    <property type="entry name" value="ANCILLARY SECYEG TRANSLOCON SUBUNIT"/>
    <property type="match status" value="1"/>
</dbReference>
<dbReference type="InterPro" id="IPR026039">
    <property type="entry name" value="YfgM"/>
</dbReference>
<evidence type="ECO:0000313" key="12">
    <source>
        <dbReference type="Proteomes" id="UP001482231"/>
    </source>
</evidence>
<accession>A0ABV0EFV3</accession>
<dbReference type="Pfam" id="PF09976">
    <property type="entry name" value="TPR_21"/>
    <property type="match status" value="1"/>
</dbReference>
<evidence type="ECO:0000256" key="7">
    <source>
        <dbReference type="ARBA" id="ARBA00024197"/>
    </source>
</evidence>
<evidence type="ECO:0000259" key="10">
    <source>
        <dbReference type="Pfam" id="PF09976"/>
    </source>
</evidence>
<dbReference type="EMBL" id="JBAJEX010000008">
    <property type="protein sequence ID" value="MEO1767543.1"/>
    <property type="molecule type" value="Genomic_DNA"/>
</dbReference>
<evidence type="ECO:0000256" key="9">
    <source>
        <dbReference type="SAM" id="Phobius"/>
    </source>
</evidence>
<evidence type="ECO:0000256" key="1">
    <source>
        <dbReference type="ARBA" id="ARBA00004401"/>
    </source>
</evidence>
<feature type="domain" description="Ancillary SecYEG translocon subunit/Cell division coordinator CpoB TPR" evidence="10">
    <location>
        <begin position="16"/>
        <end position="208"/>
    </location>
</feature>
<sequence length="211" mass="23171">MALDLQEQEQLDAVQAWWKAHGNKVVAGVLAFVLAVAAYRGWSWYEVRQRNEAARLYQVLEQAFTGGDTKKVRALAGEIMDKYARTPYALDAALLAAKANSQAGDRKSAKSQLEWVIAHARDGASRDLARLNLAALLLDDKEYDAALKTLDAPHDAAFELLFQERRGDVLAAQGKHKEAAAAYRAALARLAQDSPARAILEIKLDSLESRG</sequence>
<evidence type="ECO:0000256" key="5">
    <source>
        <dbReference type="ARBA" id="ARBA00023136"/>
    </source>
</evidence>
<name>A0ABV0EFV3_9BURK</name>
<dbReference type="Gene3D" id="1.25.40.10">
    <property type="entry name" value="Tetratricopeptide repeat domain"/>
    <property type="match status" value="1"/>
</dbReference>
<evidence type="ECO:0000256" key="4">
    <source>
        <dbReference type="ARBA" id="ARBA00022989"/>
    </source>
</evidence>